<gene>
    <name evidence="2" type="ORF">FWJ32_02305</name>
</gene>
<protein>
    <submittedName>
        <fullName evidence="2">Uncharacterized protein</fullName>
    </submittedName>
</protein>
<comment type="caution">
    <text evidence="2">The sequence shown here is derived from an EMBL/GenBank/DDBJ whole genome shotgun (WGS) entry which is preliminary data.</text>
</comment>
<evidence type="ECO:0000313" key="2">
    <source>
        <dbReference type="EMBL" id="TZE83175.1"/>
    </source>
</evidence>
<dbReference type="EMBL" id="VTPS01000002">
    <property type="protein sequence ID" value="TZE83175.1"/>
    <property type="molecule type" value="Genomic_DNA"/>
</dbReference>
<organism evidence="2 3">
    <name type="scientific">Calorimonas adulescens</name>
    <dbReference type="NCBI Taxonomy" id="2606906"/>
    <lineage>
        <taxon>Bacteria</taxon>
        <taxon>Bacillati</taxon>
        <taxon>Bacillota</taxon>
        <taxon>Clostridia</taxon>
        <taxon>Thermoanaerobacterales</taxon>
        <taxon>Thermoanaerobacteraceae</taxon>
        <taxon>Calorimonas</taxon>
    </lineage>
</organism>
<proteinExistence type="predicted"/>
<feature type="compositionally biased region" description="Polar residues" evidence="1">
    <location>
        <begin position="10"/>
        <end position="20"/>
    </location>
</feature>
<dbReference type="RefSeq" id="WP_149544364.1">
    <property type="nucleotide sequence ID" value="NZ_VTPS01000002.1"/>
</dbReference>
<dbReference type="AlphaFoldDB" id="A0A5D8QF27"/>
<evidence type="ECO:0000313" key="3">
    <source>
        <dbReference type="Proteomes" id="UP000322976"/>
    </source>
</evidence>
<accession>A0A5D8QF27</accession>
<feature type="region of interest" description="Disordered" evidence="1">
    <location>
        <begin position="1"/>
        <end position="20"/>
    </location>
</feature>
<name>A0A5D8QF27_9THEO</name>
<evidence type="ECO:0000256" key="1">
    <source>
        <dbReference type="SAM" id="MobiDB-lite"/>
    </source>
</evidence>
<sequence>MPDNEKNTEGSENQNVLPNNLNLKDLMESIQKMLEDPEKQRLLVTMKKIMDATTNENNDPRVNLLNAIKPFLKPKRQKTVDTFKQYYTYMSVLKAQDELNKFNNQQGGVENGL</sequence>
<reference evidence="2 3" key="1">
    <citation type="submission" date="2019-08" db="EMBL/GenBank/DDBJ databases">
        <title>Calorimonas adulescens gen. nov., sp. nov., an anaerobic thermophilic bacterium from Sakhalin hot spring.</title>
        <authorList>
            <person name="Khomyakova M.A."/>
            <person name="Merkel A.Y."/>
            <person name="Novikov A."/>
            <person name="Bonch-Osmolovskaya E.A."/>
            <person name="Slobodkin A.I."/>
        </authorList>
    </citation>
    <scope>NUCLEOTIDE SEQUENCE [LARGE SCALE GENOMIC DNA]</scope>
    <source>
        <strain evidence="2 3">A05MB</strain>
    </source>
</reference>
<keyword evidence="3" id="KW-1185">Reference proteome</keyword>
<dbReference type="Proteomes" id="UP000322976">
    <property type="component" value="Unassembled WGS sequence"/>
</dbReference>